<feature type="transmembrane region" description="Helical" evidence="6">
    <location>
        <begin position="72"/>
        <end position="90"/>
    </location>
</feature>
<evidence type="ECO:0000256" key="3">
    <source>
        <dbReference type="ARBA" id="ARBA00022692"/>
    </source>
</evidence>
<reference evidence="7" key="2">
    <citation type="submission" date="2023-01" db="EMBL/GenBank/DDBJ databases">
        <title>Draft genome sequence of Sneathiella chinensis strain NBRC 103408.</title>
        <authorList>
            <person name="Sun Q."/>
            <person name="Mori K."/>
        </authorList>
    </citation>
    <scope>NUCLEOTIDE SEQUENCE</scope>
    <source>
        <strain evidence="7">NBRC 103408</strain>
    </source>
</reference>
<evidence type="ECO:0000256" key="5">
    <source>
        <dbReference type="ARBA" id="ARBA00023136"/>
    </source>
</evidence>
<sequence length="216" mass="22827">MIPDFSTILLFLSAAFLLTVAPGPDIVYVAMRGLAQGPRAGLVAALGLVSGIFVHITLAALGLSAILASSPLLFGIIKYAGAAYIIYIGWQIAKSGPVQMSGDTAQPPLGRIYRQTILMNILNPKVALFFLAFLPQFVDTDAGHTTSQFVFFGVLFQLTALFVMGSVGLFAGFITTFLSHSKSGGAWMTRAAGSTVMLLGAIIPAKDLWDLLREGA</sequence>
<protein>
    <submittedName>
        <fullName evidence="7">LysE type translocator</fullName>
    </submittedName>
</protein>
<evidence type="ECO:0000313" key="8">
    <source>
        <dbReference type="Proteomes" id="UP001161409"/>
    </source>
</evidence>
<dbReference type="PIRSF" id="PIRSF006324">
    <property type="entry name" value="LeuE"/>
    <property type="match status" value="1"/>
</dbReference>
<dbReference type="Proteomes" id="UP001161409">
    <property type="component" value="Unassembled WGS sequence"/>
</dbReference>
<keyword evidence="2" id="KW-1003">Cell membrane</keyword>
<evidence type="ECO:0000313" key="7">
    <source>
        <dbReference type="EMBL" id="GLQ07628.1"/>
    </source>
</evidence>
<dbReference type="PANTHER" id="PTHR30086">
    <property type="entry name" value="ARGININE EXPORTER PROTEIN ARGO"/>
    <property type="match status" value="1"/>
</dbReference>
<evidence type="ECO:0000256" key="6">
    <source>
        <dbReference type="SAM" id="Phobius"/>
    </source>
</evidence>
<feature type="transmembrane region" description="Helical" evidence="6">
    <location>
        <begin position="187"/>
        <end position="205"/>
    </location>
</feature>
<gene>
    <name evidence="7" type="ORF">GCM10007924_28490</name>
</gene>
<dbReference type="Pfam" id="PF01810">
    <property type="entry name" value="LysE"/>
    <property type="match status" value="1"/>
</dbReference>
<keyword evidence="4 6" id="KW-1133">Transmembrane helix</keyword>
<reference evidence="7" key="1">
    <citation type="journal article" date="2014" name="Int. J. Syst. Evol. Microbiol.">
        <title>Complete genome of a new Firmicutes species belonging to the dominant human colonic microbiota ('Ruminococcus bicirculans') reveals two chromosomes and a selective capacity to utilize plant glucans.</title>
        <authorList>
            <consortium name="NISC Comparative Sequencing Program"/>
            <person name="Wegmann U."/>
            <person name="Louis P."/>
            <person name="Goesmann A."/>
            <person name="Henrissat B."/>
            <person name="Duncan S.H."/>
            <person name="Flint H.J."/>
        </authorList>
    </citation>
    <scope>NUCLEOTIDE SEQUENCE</scope>
    <source>
        <strain evidence="7">NBRC 103408</strain>
    </source>
</reference>
<keyword evidence="3 6" id="KW-0812">Transmembrane</keyword>
<comment type="subcellular location">
    <subcellularLocation>
        <location evidence="1">Cell membrane</location>
        <topology evidence="1">Multi-pass membrane protein</topology>
    </subcellularLocation>
</comment>
<evidence type="ECO:0000256" key="1">
    <source>
        <dbReference type="ARBA" id="ARBA00004651"/>
    </source>
</evidence>
<dbReference type="RefSeq" id="WP_206374681.1">
    <property type="nucleotide sequence ID" value="NZ_BSNF01000008.1"/>
</dbReference>
<feature type="transmembrane region" description="Helical" evidence="6">
    <location>
        <begin position="6"/>
        <end position="30"/>
    </location>
</feature>
<evidence type="ECO:0000256" key="2">
    <source>
        <dbReference type="ARBA" id="ARBA00022475"/>
    </source>
</evidence>
<comment type="caution">
    <text evidence="7">The sequence shown here is derived from an EMBL/GenBank/DDBJ whole genome shotgun (WGS) entry which is preliminary data.</text>
</comment>
<dbReference type="InterPro" id="IPR001123">
    <property type="entry name" value="LeuE-type"/>
</dbReference>
<keyword evidence="8" id="KW-1185">Reference proteome</keyword>
<name>A0ABQ5U6W0_9PROT</name>
<dbReference type="EMBL" id="BSNF01000008">
    <property type="protein sequence ID" value="GLQ07628.1"/>
    <property type="molecule type" value="Genomic_DNA"/>
</dbReference>
<keyword evidence="5 6" id="KW-0472">Membrane</keyword>
<accession>A0ABQ5U6W0</accession>
<organism evidence="7 8">
    <name type="scientific">Sneathiella chinensis</name>
    <dbReference type="NCBI Taxonomy" id="349750"/>
    <lineage>
        <taxon>Bacteria</taxon>
        <taxon>Pseudomonadati</taxon>
        <taxon>Pseudomonadota</taxon>
        <taxon>Alphaproteobacteria</taxon>
        <taxon>Sneathiellales</taxon>
        <taxon>Sneathiellaceae</taxon>
        <taxon>Sneathiella</taxon>
    </lineage>
</organism>
<dbReference type="PANTHER" id="PTHR30086:SF20">
    <property type="entry name" value="ARGININE EXPORTER PROTEIN ARGO-RELATED"/>
    <property type="match status" value="1"/>
</dbReference>
<feature type="transmembrane region" description="Helical" evidence="6">
    <location>
        <begin position="117"/>
        <end position="137"/>
    </location>
</feature>
<evidence type="ECO:0000256" key="4">
    <source>
        <dbReference type="ARBA" id="ARBA00022989"/>
    </source>
</evidence>
<feature type="transmembrane region" description="Helical" evidence="6">
    <location>
        <begin position="42"/>
        <end position="66"/>
    </location>
</feature>
<feature type="transmembrane region" description="Helical" evidence="6">
    <location>
        <begin position="149"/>
        <end position="175"/>
    </location>
</feature>
<proteinExistence type="predicted"/>